<accession>A0A4Z0Q0K6</accession>
<name>A0A4Z0Q0K6_9BACT</name>
<dbReference type="AlphaFoldDB" id="A0A4Z0Q0K6"/>
<evidence type="ECO:0000313" key="2">
    <source>
        <dbReference type="Proteomes" id="UP000298471"/>
    </source>
</evidence>
<dbReference type="OrthoDB" id="884313at2"/>
<sequence length="140" mass="15354">MSNLKEQFERLMNGQIPVAVISGTVVAVRPDEDTCDVQPNSDDAVVFDVALLNGIYPAEGAEVLIGLVENRLVDTFLIAADKVTHYRLATEQENFLTWAQDFLQAIMQLTVTTPAGPSGVPINLPAFQQLAERLPNLFIK</sequence>
<keyword evidence="2" id="KW-1185">Reference proteome</keyword>
<dbReference type="EMBL" id="SRMB01000004">
    <property type="protein sequence ID" value="TGE23558.1"/>
    <property type="molecule type" value="Genomic_DNA"/>
</dbReference>
<comment type="caution">
    <text evidence="1">The sequence shown here is derived from an EMBL/GenBank/DDBJ whole genome shotgun (WGS) entry which is preliminary data.</text>
</comment>
<reference evidence="1 2" key="1">
    <citation type="submission" date="2019-04" db="EMBL/GenBank/DDBJ databases">
        <authorList>
            <person name="Feng G."/>
            <person name="Zhang J."/>
            <person name="Zhu H."/>
        </authorList>
    </citation>
    <scope>NUCLEOTIDE SEQUENCE [LARGE SCALE GENOMIC DNA]</scope>
    <source>
        <strain evidence="1 2">9PBR-1</strain>
    </source>
</reference>
<organism evidence="1 2">
    <name type="scientific">Hymenobacter metallicola</name>
    <dbReference type="NCBI Taxonomy" id="2563114"/>
    <lineage>
        <taxon>Bacteria</taxon>
        <taxon>Pseudomonadati</taxon>
        <taxon>Bacteroidota</taxon>
        <taxon>Cytophagia</taxon>
        <taxon>Cytophagales</taxon>
        <taxon>Hymenobacteraceae</taxon>
        <taxon>Hymenobacter</taxon>
    </lineage>
</organism>
<evidence type="ECO:0000313" key="1">
    <source>
        <dbReference type="EMBL" id="TGE23558.1"/>
    </source>
</evidence>
<dbReference type="Proteomes" id="UP000298471">
    <property type="component" value="Unassembled WGS sequence"/>
</dbReference>
<proteinExistence type="predicted"/>
<gene>
    <name evidence="1" type="ORF">E5K02_20445</name>
</gene>
<dbReference type="RefSeq" id="WP_135397379.1">
    <property type="nucleotide sequence ID" value="NZ_SRMB01000004.1"/>
</dbReference>
<protein>
    <submittedName>
        <fullName evidence="1">Uncharacterized protein</fullName>
    </submittedName>
</protein>